<dbReference type="STRING" id="796937.HMPREF9630_00460"/>
<keyword evidence="3 4" id="KW-0975">Bacterial flagellum</keyword>
<dbReference type="PANTHER" id="PTHR34653:SF1">
    <property type="entry name" value="FLAGELLAR HOOK-BASAL BODY COMPLEX PROTEIN FLIE"/>
    <property type="match status" value="1"/>
</dbReference>
<reference evidence="7 8" key="2">
    <citation type="submission" date="2011-08" db="EMBL/GenBank/DDBJ databases">
        <title>The Genome Sequence of Eubacteriaceae bacterium CM5.</title>
        <authorList>
            <consortium name="The Broad Institute Genome Sequencing Platform"/>
            <person name="Earl A."/>
            <person name="Ward D."/>
            <person name="Feldgarden M."/>
            <person name="Gevers D."/>
            <person name="Sizova M."/>
            <person name="Hazen A."/>
            <person name="Epstein S."/>
            <person name="Young S.K."/>
            <person name="Zeng Q."/>
            <person name="Gargeya S."/>
            <person name="Fitzgerald M."/>
            <person name="Haas B."/>
            <person name="Abouelleil A."/>
            <person name="Alvarado L."/>
            <person name="Arachchi H.M."/>
            <person name="Berlin A."/>
            <person name="Brown A."/>
            <person name="Chapman S.B."/>
            <person name="Chen Z."/>
            <person name="Dunbar C."/>
            <person name="Freedman E."/>
            <person name="Gearin G."/>
            <person name="Gellesch M."/>
            <person name="Goldberg J."/>
            <person name="Griggs A."/>
            <person name="Gujja S."/>
            <person name="Heiman D."/>
            <person name="Howarth C."/>
            <person name="Larson L."/>
            <person name="Lui A."/>
            <person name="MacDonald P.J.P."/>
            <person name="Montmayeur A."/>
            <person name="Murphy C."/>
            <person name="Neiman D."/>
            <person name="Pearson M."/>
            <person name="Priest M."/>
            <person name="Roberts A."/>
            <person name="Saif S."/>
            <person name="Shea T."/>
            <person name="Shenoy N."/>
            <person name="Sisk P."/>
            <person name="Stolte C."/>
            <person name="Sykes S."/>
            <person name="Wortman J."/>
            <person name="Nusbaum C."/>
            <person name="Birren B."/>
        </authorList>
    </citation>
    <scope>NUCLEOTIDE SEQUENCE [LARGE SCALE GENOMIC DNA]</scope>
    <source>
        <strain evidence="7 8">CM5</strain>
    </source>
</reference>
<protein>
    <recommendedName>
        <fullName evidence="4 5">Flagellar hook-basal body complex protein FliE</fullName>
    </recommendedName>
</protein>
<keyword evidence="7" id="KW-0282">Flagellum</keyword>
<keyword evidence="7" id="KW-0966">Cell projection</keyword>
<proteinExistence type="inferred from homology"/>
<evidence type="ECO:0000313" key="9">
    <source>
        <dbReference type="Proteomes" id="UP000006437"/>
    </source>
</evidence>
<reference evidence="6 9" key="1">
    <citation type="submission" date="2011-08" db="EMBL/GenBank/DDBJ databases">
        <title>The Genome Sequence of Eubacteriaceae bacterium ACC19a.</title>
        <authorList>
            <consortium name="The Broad Institute Genome Sequencing Platform"/>
            <person name="Earl A."/>
            <person name="Ward D."/>
            <person name="Feldgarden M."/>
            <person name="Gevers D."/>
            <person name="Sizova M."/>
            <person name="Hazen A."/>
            <person name="Epstein S."/>
            <person name="Young S.K."/>
            <person name="Zeng Q."/>
            <person name="Gargeya S."/>
            <person name="Fitzgerald M."/>
            <person name="Haas B."/>
            <person name="Abouelleil A."/>
            <person name="Alvarado L."/>
            <person name="Arachchi H.M."/>
            <person name="Berlin A."/>
            <person name="Brown A."/>
            <person name="Chapman S.B."/>
            <person name="Chen Z."/>
            <person name="Dunbar C."/>
            <person name="Freedman E."/>
            <person name="Gearin G."/>
            <person name="Gellesch M."/>
            <person name="Goldberg J."/>
            <person name="Griggs A."/>
            <person name="Gujja S."/>
            <person name="Heiman D."/>
            <person name="Howarth C."/>
            <person name="Larson L."/>
            <person name="Lui A."/>
            <person name="MacDonald P.J.P."/>
            <person name="Montmayeur A."/>
            <person name="Murphy C."/>
            <person name="Neiman D."/>
            <person name="Pearson M."/>
            <person name="Priest M."/>
            <person name="Roberts A."/>
            <person name="Saif S."/>
            <person name="Shea T."/>
            <person name="Shenoy N."/>
            <person name="Sisk P."/>
            <person name="Stolte C."/>
            <person name="Sykes S."/>
            <person name="Wortman J."/>
            <person name="Nusbaum C."/>
            <person name="Birren B."/>
        </authorList>
    </citation>
    <scope>NUCLEOTIDE SEQUENCE [LARGE SCALE GENOMIC DNA]</scope>
    <source>
        <strain evidence="6 9">ACC19a</strain>
    </source>
</reference>
<dbReference type="InterPro" id="IPR001624">
    <property type="entry name" value="FliE"/>
</dbReference>
<sequence length="97" mass="11053">MVNKVSDIIPLNDIKIIKKEETNKDINFSDFLKKAIYEVNDAKKYQEELTQKLISGELENLHELSIARGIANVQFSALSEGISKIVDAYKEISRIQI</sequence>
<gene>
    <name evidence="4" type="primary">fliE</name>
    <name evidence="7" type="ORF">HMPREF9628_01005</name>
    <name evidence="6" type="ORF">HMPREF9629_01171</name>
</gene>
<dbReference type="PRINTS" id="PR01006">
    <property type="entry name" value="FLGHOOKFLIE"/>
</dbReference>
<organism evidence="7 8">
    <name type="scientific">Peptoanaerobacter stomatis</name>
    <dbReference type="NCBI Taxonomy" id="796937"/>
    <lineage>
        <taxon>Bacteria</taxon>
        <taxon>Bacillati</taxon>
        <taxon>Bacillota</taxon>
        <taxon>Clostridia</taxon>
        <taxon>Peptostreptococcales</taxon>
        <taxon>Filifactoraceae</taxon>
        <taxon>Peptoanaerobacter</taxon>
    </lineage>
</organism>
<dbReference type="GO" id="GO:0009425">
    <property type="term" value="C:bacterial-type flagellum basal body"/>
    <property type="evidence" value="ECO:0007669"/>
    <property type="project" value="UniProtKB-SubCell"/>
</dbReference>
<evidence type="ECO:0000313" key="7">
    <source>
        <dbReference type="EMBL" id="EHL20008.1"/>
    </source>
</evidence>
<dbReference type="GO" id="GO:0071973">
    <property type="term" value="P:bacterial-type flagellum-dependent cell motility"/>
    <property type="evidence" value="ECO:0007669"/>
    <property type="project" value="InterPro"/>
</dbReference>
<dbReference type="AlphaFoldDB" id="G9XAI8"/>
<dbReference type="RefSeq" id="WP_009525406.1">
    <property type="nucleotide sequence ID" value="NZ_JBQMYE010000061.1"/>
</dbReference>
<evidence type="ECO:0000256" key="4">
    <source>
        <dbReference type="HAMAP-Rule" id="MF_00724"/>
    </source>
</evidence>
<dbReference type="HOGENOM" id="CLU_147249_3_4_9"/>
<dbReference type="EMBL" id="AFZE01000002">
    <property type="protein sequence ID" value="EHL16624.1"/>
    <property type="molecule type" value="Genomic_DNA"/>
</dbReference>
<name>G9XAI8_9FIRM</name>
<comment type="subcellular location">
    <subcellularLocation>
        <location evidence="1 4">Bacterial flagellum basal body</location>
    </subcellularLocation>
</comment>
<dbReference type="GO" id="GO:0005198">
    <property type="term" value="F:structural molecule activity"/>
    <property type="evidence" value="ECO:0007669"/>
    <property type="project" value="UniProtKB-UniRule"/>
</dbReference>
<evidence type="ECO:0000256" key="1">
    <source>
        <dbReference type="ARBA" id="ARBA00004117"/>
    </source>
</evidence>
<dbReference type="Proteomes" id="UP000006437">
    <property type="component" value="Unassembled WGS sequence"/>
</dbReference>
<accession>G9XAI8</accession>
<keyword evidence="7" id="KW-0969">Cilium</keyword>
<dbReference type="NCBIfam" id="TIGR00205">
    <property type="entry name" value="fliE"/>
    <property type="match status" value="1"/>
</dbReference>
<evidence type="ECO:0000256" key="2">
    <source>
        <dbReference type="ARBA" id="ARBA00009272"/>
    </source>
</evidence>
<dbReference type="Pfam" id="PF02049">
    <property type="entry name" value="FliE"/>
    <property type="match status" value="1"/>
</dbReference>
<dbReference type="GO" id="GO:0003774">
    <property type="term" value="F:cytoskeletal motor activity"/>
    <property type="evidence" value="ECO:0007669"/>
    <property type="project" value="InterPro"/>
</dbReference>
<evidence type="ECO:0000313" key="6">
    <source>
        <dbReference type="EMBL" id="EHL16624.1"/>
    </source>
</evidence>
<dbReference type="Proteomes" id="UP000003379">
    <property type="component" value="Unassembled WGS sequence"/>
</dbReference>
<evidence type="ECO:0000256" key="5">
    <source>
        <dbReference type="NCBIfam" id="TIGR00205"/>
    </source>
</evidence>
<dbReference type="PANTHER" id="PTHR34653">
    <property type="match status" value="1"/>
</dbReference>
<evidence type="ECO:0000313" key="8">
    <source>
        <dbReference type="Proteomes" id="UP000003379"/>
    </source>
</evidence>
<accession>G9WYC0</accession>
<comment type="caution">
    <text evidence="7">The sequence shown here is derived from an EMBL/GenBank/DDBJ whole genome shotgun (WGS) entry which is preliminary data.</text>
</comment>
<dbReference type="EMBL" id="AFZG01000012">
    <property type="protein sequence ID" value="EHL20008.1"/>
    <property type="molecule type" value="Genomic_DNA"/>
</dbReference>
<evidence type="ECO:0000256" key="3">
    <source>
        <dbReference type="ARBA" id="ARBA00023143"/>
    </source>
</evidence>
<dbReference type="HAMAP" id="MF_00724">
    <property type="entry name" value="FliE"/>
    <property type="match status" value="1"/>
</dbReference>
<comment type="similarity">
    <text evidence="2 4">Belongs to the FliE family.</text>
</comment>